<gene>
    <name evidence="2" type="ORF">SAMN04488502_102334</name>
</gene>
<dbReference type="OrthoDB" id="6253202at2"/>
<dbReference type="EMBL" id="FNHB01000002">
    <property type="protein sequence ID" value="SDM15333.1"/>
    <property type="molecule type" value="Genomic_DNA"/>
</dbReference>
<organism evidence="2 3">
    <name type="scientific">Dendrosporobacter quercicolus</name>
    <dbReference type="NCBI Taxonomy" id="146817"/>
    <lineage>
        <taxon>Bacteria</taxon>
        <taxon>Bacillati</taxon>
        <taxon>Bacillota</taxon>
        <taxon>Negativicutes</taxon>
        <taxon>Selenomonadales</taxon>
        <taxon>Sporomusaceae</taxon>
        <taxon>Dendrosporobacter</taxon>
    </lineage>
</organism>
<dbReference type="InterPro" id="IPR036237">
    <property type="entry name" value="Xyl_isomerase-like_sf"/>
</dbReference>
<proteinExistence type="predicted"/>
<sequence>MLQLVNLSNHCSEAELIHHSADVLQAFLHHHRLDGVEMMFCGPWDARVHRQEWIHGVHLRFWPSWLDFWHGNQAELLRQFGSQAEISSLYGGPTRAEWLQVYRDNIRMAYTAGAKYVVFHVCNARMSELFDGQFCYSSREVIAATVEVINVLAEDIPKDLELLFENLWWPGLTLEDKELTAMLLDGVKHGNCGIMLDTGHLMNTNLELTTEAEGVDYILETVEKLGLYRHYIKGLHLHRSLSGQYVKENCRQAVKSAEPADIFAHIAKIDEHLPFSSPEVRRIIDYVQPRYVVHEFINKNMDEWSAKVRQQQKALQLKEEG</sequence>
<evidence type="ECO:0000313" key="3">
    <source>
        <dbReference type="Proteomes" id="UP000214880"/>
    </source>
</evidence>
<feature type="domain" description="Xylose isomerase-like TIM barrel" evidence="1">
    <location>
        <begin position="94"/>
        <end position="274"/>
    </location>
</feature>
<protein>
    <submittedName>
        <fullName evidence="2">Xylose isomerase-like TIM barrel</fullName>
    </submittedName>
</protein>
<dbReference type="GO" id="GO:0016853">
    <property type="term" value="F:isomerase activity"/>
    <property type="evidence" value="ECO:0007669"/>
    <property type="project" value="UniProtKB-KW"/>
</dbReference>
<name>A0A1G9QWL5_9FIRM</name>
<dbReference type="RefSeq" id="WP_092070847.1">
    <property type="nucleotide sequence ID" value="NZ_FNHB01000002.1"/>
</dbReference>
<evidence type="ECO:0000313" key="2">
    <source>
        <dbReference type="EMBL" id="SDM15333.1"/>
    </source>
</evidence>
<keyword evidence="2" id="KW-0413">Isomerase</keyword>
<evidence type="ECO:0000259" key="1">
    <source>
        <dbReference type="Pfam" id="PF01261"/>
    </source>
</evidence>
<reference evidence="2 3" key="1">
    <citation type="submission" date="2016-10" db="EMBL/GenBank/DDBJ databases">
        <authorList>
            <person name="de Groot N.N."/>
        </authorList>
    </citation>
    <scope>NUCLEOTIDE SEQUENCE [LARGE SCALE GENOMIC DNA]</scope>
    <source>
        <strain evidence="2 3">DSM 1736</strain>
    </source>
</reference>
<keyword evidence="3" id="KW-1185">Reference proteome</keyword>
<dbReference type="InterPro" id="IPR013022">
    <property type="entry name" value="Xyl_isomerase-like_TIM-brl"/>
</dbReference>
<dbReference type="Pfam" id="PF01261">
    <property type="entry name" value="AP_endonuc_2"/>
    <property type="match status" value="1"/>
</dbReference>
<dbReference type="Proteomes" id="UP000214880">
    <property type="component" value="Unassembled WGS sequence"/>
</dbReference>
<dbReference type="AlphaFoldDB" id="A0A1G9QWL5"/>
<dbReference type="Gene3D" id="3.20.20.150">
    <property type="entry name" value="Divalent-metal-dependent TIM barrel enzymes"/>
    <property type="match status" value="1"/>
</dbReference>
<accession>A0A1G9QWL5</accession>
<dbReference type="SUPFAM" id="SSF51658">
    <property type="entry name" value="Xylose isomerase-like"/>
    <property type="match status" value="1"/>
</dbReference>
<dbReference type="STRING" id="146817.SAMN04488502_102334"/>